<dbReference type="InterPro" id="IPR029044">
    <property type="entry name" value="Nucleotide-diphossugar_trans"/>
</dbReference>
<evidence type="ECO:0000256" key="2">
    <source>
        <dbReference type="ARBA" id="ARBA00022676"/>
    </source>
</evidence>
<dbReference type="Proteomes" id="UP000236735">
    <property type="component" value="Unassembled WGS sequence"/>
</dbReference>
<keyword evidence="4" id="KW-0812">Transmembrane</keyword>
<organism evidence="5 6">
    <name type="scientific">Xylanibacter ruminicola</name>
    <name type="common">Prevotella ruminicola</name>
    <dbReference type="NCBI Taxonomy" id="839"/>
    <lineage>
        <taxon>Bacteria</taxon>
        <taxon>Pseudomonadati</taxon>
        <taxon>Bacteroidota</taxon>
        <taxon>Bacteroidia</taxon>
        <taxon>Bacteroidales</taxon>
        <taxon>Prevotellaceae</taxon>
        <taxon>Xylanibacter</taxon>
    </lineage>
</organism>
<sequence>MWQILHIIDITLWVIILGSVAYVAFFTFISLFYEKEDRIAIHAAALHNRMAKFLILYPAYNEDRVIINAVERFLEQDYPKDHYTVVVISDHMQSETNEHLRKLPITLLTPTFEKSSKAKAMQYAINEVQGDFDNVVILDADNVVRPEFLSQLNVFCSVYDAIQCHRCAKNADNSVAVLDGASEEINNTIFRKAHNRLGLASALIGSGMCFNYELFKKNVFQLKTAGEDRELEALLLHQEIFIKYAPDIHVFDEKVNSQESFQRQRMRWMTAQIQSLFSNLPKIPEALIHGKINFIDKTIQQALIPRSILIVLLTGISILMTIIVPQWSEKWWILLAVLSLSLFIAIPRQLRIRSFSKALAIPGLVLRMFRNILHMDRKNTDFIHTQHG</sequence>
<evidence type="ECO:0000256" key="4">
    <source>
        <dbReference type="SAM" id="Phobius"/>
    </source>
</evidence>
<keyword evidence="4" id="KW-0472">Membrane</keyword>
<dbReference type="Gene3D" id="3.90.550.10">
    <property type="entry name" value="Spore Coat Polysaccharide Biosynthesis Protein SpsA, Chain A"/>
    <property type="match status" value="1"/>
</dbReference>
<evidence type="ECO:0000256" key="3">
    <source>
        <dbReference type="ARBA" id="ARBA00022679"/>
    </source>
</evidence>
<dbReference type="EMBL" id="FNUV01000003">
    <property type="protein sequence ID" value="SEF72888.1"/>
    <property type="molecule type" value="Genomic_DNA"/>
</dbReference>
<proteinExistence type="inferred from homology"/>
<comment type="similarity">
    <text evidence="1">Belongs to the glycosyltransferase 2 family.</text>
</comment>
<feature type="transmembrane region" description="Helical" evidence="4">
    <location>
        <begin position="12"/>
        <end position="33"/>
    </location>
</feature>
<keyword evidence="4" id="KW-1133">Transmembrane helix</keyword>
<evidence type="ECO:0000313" key="5">
    <source>
        <dbReference type="EMBL" id="SEF72888.1"/>
    </source>
</evidence>
<feature type="transmembrane region" description="Helical" evidence="4">
    <location>
        <begin position="331"/>
        <end position="347"/>
    </location>
</feature>
<dbReference type="Pfam" id="PF13641">
    <property type="entry name" value="Glyco_tranf_2_3"/>
    <property type="match status" value="1"/>
</dbReference>
<dbReference type="GO" id="GO:0016757">
    <property type="term" value="F:glycosyltransferase activity"/>
    <property type="evidence" value="ECO:0007669"/>
    <property type="project" value="UniProtKB-KW"/>
</dbReference>
<keyword evidence="3 5" id="KW-0808">Transferase</keyword>
<protein>
    <submittedName>
        <fullName evidence="5">Glycosyltransferase, catalytic subunit of cellulose synthase and poly-beta-1,6-N-acetylglucosamine synthase</fullName>
    </submittedName>
</protein>
<name>A0A1H5UEK3_XYLRU</name>
<accession>A0A1H5UEK3</accession>
<dbReference type="PANTHER" id="PTHR43630">
    <property type="entry name" value="POLY-BETA-1,6-N-ACETYL-D-GLUCOSAMINE SYNTHASE"/>
    <property type="match status" value="1"/>
</dbReference>
<feature type="transmembrane region" description="Helical" evidence="4">
    <location>
        <begin position="307"/>
        <end position="325"/>
    </location>
</feature>
<dbReference type="SUPFAM" id="SSF53448">
    <property type="entry name" value="Nucleotide-diphospho-sugar transferases"/>
    <property type="match status" value="1"/>
</dbReference>
<evidence type="ECO:0000313" key="6">
    <source>
        <dbReference type="Proteomes" id="UP000236735"/>
    </source>
</evidence>
<gene>
    <name evidence="5" type="ORF">SAMN05216354_1387</name>
</gene>
<evidence type="ECO:0000256" key="1">
    <source>
        <dbReference type="ARBA" id="ARBA00006739"/>
    </source>
</evidence>
<dbReference type="RefSeq" id="WP_103915493.1">
    <property type="nucleotide sequence ID" value="NZ_FNUV01000003.1"/>
</dbReference>
<reference evidence="5 6" key="1">
    <citation type="submission" date="2016-10" db="EMBL/GenBank/DDBJ databases">
        <authorList>
            <person name="de Groot N.N."/>
        </authorList>
    </citation>
    <scope>NUCLEOTIDE SEQUENCE [LARGE SCALE GENOMIC DNA]</scope>
    <source>
        <strain evidence="5 6">AR32</strain>
    </source>
</reference>
<dbReference type="AlphaFoldDB" id="A0A1H5UEK3"/>
<dbReference type="PANTHER" id="PTHR43630:SF1">
    <property type="entry name" value="POLY-BETA-1,6-N-ACETYL-D-GLUCOSAMINE SYNTHASE"/>
    <property type="match status" value="1"/>
</dbReference>
<keyword evidence="2" id="KW-0328">Glycosyltransferase</keyword>